<accession>A0ABW8T9L4</accession>
<feature type="transmembrane region" description="Helical" evidence="1">
    <location>
        <begin position="116"/>
        <end position="140"/>
    </location>
</feature>
<name>A0ABW8T9L4_9CLOT</name>
<reference evidence="2 3" key="1">
    <citation type="submission" date="2024-11" db="EMBL/GenBank/DDBJ databases">
        <authorList>
            <person name="Heng Y.C."/>
            <person name="Lim A.C.H."/>
            <person name="Lee J.K.Y."/>
            <person name="Kittelmann S."/>
        </authorList>
    </citation>
    <scope>NUCLEOTIDE SEQUENCE [LARGE SCALE GENOMIC DNA]</scope>
    <source>
        <strain evidence="2 3">WILCCON 0185</strain>
    </source>
</reference>
<dbReference type="EMBL" id="JBJHZZ010000017">
    <property type="protein sequence ID" value="MFL0248407.1"/>
    <property type="molecule type" value="Genomic_DNA"/>
</dbReference>
<sequence>MNKFLTLTKVLFKSTGESLIQKDKKKLPRTIGLLVLLAIGFIPMIISFVAMAAASYNGLAMMDQEGIIISFGVVAACLIVFIFGIFYVMATFYFSSDIESLLPLPLKPSTILGAKFTVVLIYEYLTELLFMLPICVTYGVLSHSGIVFYLYLIVTFLTLPIVPLVLASFISMIIMRFTPFAKNKDAFKTIAGILGLAIALGVNFAFQRLGSSMSNEKQMLDLMTMGNNSLIQTTSSLFPTAKLATTALVFNTSLNGLLNMLLYLVITIALLAVLLILGEAIYFKGVIGISEAASKRKKLSSKELDESTAQSSALKSYTIKELKLLYRTPAYFMNCVLITFLLPIFLLIPLFSEKKLGLQLNAARTFLNQPVIPGVLIAIAFGVMVFISVTNPTACTAISREGKNLFTCKYMPIGYGKQIAAKILSAIMLNLIGVGLLIIAAMVILIPPVYLLLQLIIIAILVVLFSAFLGILIDLTYPKLDWDNEQRAVKQNMNVIITMLLGVVIAGLTIAAIIYFKLSLWQAFGAIVIVFGVLDCILYWLVSTYGVNKFKNI</sequence>
<feature type="transmembrane region" description="Helical" evidence="1">
    <location>
        <begin position="419"/>
        <end position="446"/>
    </location>
</feature>
<dbReference type="InterPro" id="IPR031599">
    <property type="entry name" value="ABC_tran_2"/>
</dbReference>
<feature type="transmembrane region" description="Helical" evidence="1">
    <location>
        <begin position="31"/>
        <end position="55"/>
    </location>
</feature>
<feature type="transmembrane region" description="Helical" evidence="1">
    <location>
        <begin position="452"/>
        <end position="473"/>
    </location>
</feature>
<evidence type="ECO:0000313" key="2">
    <source>
        <dbReference type="EMBL" id="MFL0248407.1"/>
    </source>
</evidence>
<keyword evidence="1" id="KW-1133">Transmembrane helix</keyword>
<feature type="transmembrane region" description="Helical" evidence="1">
    <location>
        <begin position="186"/>
        <end position="206"/>
    </location>
</feature>
<protein>
    <submittedName>
        <fullName evidence="2">ABC transporter permease subunit</fullName>
    </submittedName>
</protein>
<keyword evidence="1" id="KW-0472">Membrane</keyword>
<keyword evidence="3" id="KW-1185">Reference proteome</keyword>
<evidence type="ECO:0000313" key="3">
    <source>
        <dbReference type="Proteomes" id="UP001623591"/>
    </source>
</evidence>
<feature type="transmembrane region" description="Helical" evidence="1">
    <location>
        <begin position="371"/>
        <end position="398"/>
    </location>
</feature>
<gene>
    <name evidence="2" type="ORF">ACJDUG_15775</name>
</gene>
<feature type="transmembrane region" description="Helical" evidence="1">
    <location>
        <begin position="494"/>
        <end position="515"/>
    </location>
</feature>
<feature type="transmembrane region" description="Helical" evidence="1">
    <location>
        <begin position="67"/>
        <end position="95"/>
    </location>
</feature>
<dbReference type="Proteomes" id="UP001623591">
    <property type="component" value="Unassembled WGS sequence"/>
</dbReference>
<proteinExistence type="predicted"/>
<keyword evidence="1" id="KW-0812">Transmembrane</keyword>
<evidence type="ECO:0000256" key="1">
    <source>
        <dbReference type="SAM" id="Phobius"/>
    </source>
</evidence>
<dbReference type="Pfam" id="PF16949">
    <property type="entry name" value="ABC_tran_2"/>
    <property type="match status" value="1"/>
</dbReference>
<feature type="transmembrane region" description="Helical" evidence="1">
    <location>
        <begin position="330"/>
        <end position="351"/>
    </location>
</feature>
<feature type="transmembrane region" description="Helical" evidence="1">
    <location>
        <begin position="521"/>
        <end position="542"/>
    </location>
</feature>
<organism evidence="2 3">
    <name type="scientific">Candidatus Clostridium stratigraminis</name>
    <dbReference type="NCBI Taxonomy" id="3381661"/>
    <lineage>
        <taxon>Bacteria</taxon>
        <taxon>Bacillati</taxon>
        <taxon>Bacillota</taxon>
        <taxon>Clostridia</taxon>
        <taxon>Eubacteriales</taxon>
        <taxon>Clostridiaceae</taxon>
        <taxon>Clostridium</taxon>
    </lineage>
</organism>
<feature type="transmembrane region" description="Helical" evidence="1">
    <location>
        <begin position="260"/>
        <end position="283"/>
    </location>
</feature>
<dbReference type="RefSeq" id="WP_406770834.1">
    <property type="nucleotide sequence ID" value="NZ_JBJHZZ010000017.1"/>
</dbReference>
<comment type="caution">
    <text evidence="2">The sequence shown here is derived from an EMBL/GenBank/DDBJ whole genome shotgun (WGS) entry which is preliminary data.</text>
</comment>
<feature type="transmembrane region" description="Helical" evidence="1">
    <location>
        <begin position="146"/>
        <end position="174"/>
    </location>
</feature>